<evidence type="ECO:0000256" key="1">
    <source>
        <dbReference type="SAM" id="Phobius"/>
    </source>
</evidence>
<evidence type="ECO:0000313" key="3">
    <source>
        <dbReference type="Proteomes" id="UP001138621"/>
    </source>
</evidence>
<feature type="transmembrane region" description="Helical" evidence="1">
    <location>
        <begin position="67"/>
        <end position="89"/>
    </location>
</feature>
<proteinExistence type="predicted"/>
<dbReference type="Proteomes" id="UP001138621">
    <property type="component" value="Unassembled WGS sequence"/>
</dbReference>
<protein>
    <submittedName>
        <fullName evidence="2">Uncharacterized protein</fullName>
    </submittedName>
</protein>
<dbReference type="AlphaFoldDB" id="A0AA40RV85"/>
<keyword evidence="1" id="KW-1133">Transmembrane helix</keyword>
<accession>A0AA40RV85</accession>
<gene>
    <name evidence="2" type="ORF">G7024_17195</name>
</gene>
<keyword evidence="1" id="KW-0812">Transmembrane</keyword>
<name>A0AA40RV85_STUST</name>
<comment type="caution">
    <text evidence="2">The sequence shown here is derived from an EMBL/GenBank/DDBJ whole genome shotgun (WGS) entry which is preliminary data.</text>
</comment>
<sequence length="105" mass="11293">MTNLTMIFLVIGIALAALMILLSLLGKMGPKWSQRWGNVIVVLSLLCLLIKGDAPAGSVWVPYLEPMSLLLGIIGAFWGVLGDVVCTAVRSKNGWRAALRDAVNE</sequence>
<feature type="transmembrane region" description="Helical" evidence="1">
    <location>
        <begin position="37"/>
        <end position="61"/>
    </location>
</feature>
<organism evidence="2 3">
    <name type="scientific">Stutzerimonas stutzeri</name>
    <name type="common">Pseudomonas stutzeri</name>
    <dbReference type="NCBI Taxonomy" id="316"/>
    <lineage>
        <taxon>Bacteria</taxon>
        <taxon>Pseudomonadati</taxon>
        <taxon>Pseudomonadota</taxon>
        <taxon>Gammaproteobacteria</taxon>
        <taxon>Pseudomonadales</taxon>
        <taxon>Pseudomonadaceae</taxon>
        <taxon>Stutzerimonas</taxon>
    </lineage>
</organism>
<evidence type="ECO:0000313" key="2">
    <source>
        <dbReference type="EMBL" id="MBA1306129.1"/>
    </source>
</evidence>
<dbReference type="RefSeq" id="WP_181087002.1">
    <property type="nucleotide sequence ID" value="NZ_JAAMQZ010000051.1"/>
</dbReference>
<dbReference type="EMBL" id="JAAMRD010000015">
    <property type="protein sequence ID" value="MBA1306129.1"/>
    <property type="molecule type" value="Genomic_DNA"/>
</dbReference>
<feature type="transmembrane region" description="Helical" evidence="1">
    <location>
        <begin position="6"/>
        <end position="25"/>
    </location>
</feature>
<reference evidence="2" key="1">
    <citation type="submission" date="2020-02" db="EMBL/GenBank/DDBJ databases">
        <title>Synteny-based analysis reveals conserved mechanism for high triclosan tolerance in Pseudomonas, as well as instances of horizontal transfer.</title>
        <authorList>
            <person name="Mcfarland A.G."/>
            <person name="Bertucci H.K."/>
            <person name="Litmann E."/>
            <person name="Shen J."/>
            <person name="Huttenhower C."/>
            <person name="Hartmann E.M."/>
        </authorList>
    </citation>
    <scope>NUCLEOTIDE SEQUENCE</scope>
    <source>
        <strain evidence="2">109A1</strain>
    </source>
</reference>
<keyword evidence="1" id="KW-0472">Membrane</keyword>